<feature type="domain" description="Dendritic cell-specific transmembrane protein-like" evidence="6">
    <location>
        <begin position="1"/>
        <end position="170"/>
    </location>
</feature>
<dbReference type="Pfam" id="PF07782">
    <property type="entry name" value="DC_STAMP"/>
    <property type="match status" value="1"/>
</dbReference>
<protein>
    <submittedName>
        <fullName evidence="7">DC-STAMP domain-containing protein 1</fullName>
    </submittedName>
</protein>
<dbReference type="Proteomes" id="UP000054308">
    <property type="component" value="Unassembled WGS sequence"/>
</dbReference>
<organism evidence="7 8">
    <name type="scientific">Calypte anna</name>
    <name type="common">Anna's hummingbird</name>
    <name type="synonym">Archilochus anna</name>
    <dbReference type="NCBI Taxonomy" id="9244"/>
    <lineage>
        <taxon>Eukaryota</taxon>
        <taxon>Metazoa</taxon>
        <taxon>Chordata</taxon>
        <taxon>Craniata</taxon>
        <taxon>Vertebrata</taxon>
        <taxon>Euteleostomi</taxon>
        <taxon>Archelosauria</taxon>
        <taxon>Archosauria</taxon>
        <taxon>Dinosauria</taxon>
        <taxon>Saurischia</taxon>
        <taxon>Theropoda</taxon>
        <taxon>Coelurosauria</taxon>
        <taxon>Aves</taxon>
        <taxon>Neognathae</taxon>
        <taxon>Neoaves</taxon>
        <taxon>Strisores</taxon>
        <taxon>Apodiformes</taxon>
        <taxon>Trochilidae</taxon>
        <taxon>Calypte</taxon>
    </lineage>
</organism>
<proteinExistence type="predicted"/>
<evidence type="ECO:0000256" key="3">
    <source>
        <dbReference type="ARBA" id="ARBA00022989"/>
    </source>
</evidence>
<dbReference type="InterPro" id="IPR000408">
    <property type="entry name" value="Reg_chr_condens"/>
</dbReference>
<evidence type="ECO:0000256" key="1">
    <source>
        <dbReference type="ARBA" id="ARBA00004141"/>
    </source>
</evidence>
<sequence length="249" mass="28760">KRTLLPLRRAEVSGVIFPCRLTMQSAEMKNMVVELLECIPPLLLLLLACGLDHTLFVMLSIIQKHSFVQYSYHSSHHLAVHVTGNSLMAQLLRSTIGALNTSSNTLLEASNFVCLPEPRGMTRQQYLGSCLPFTFLVLLCLAQVYTYRLRRAIAAYYFPKREKKRVLYLYNKLLQQRCSFIQRQQKLIARRARQPPTLGVSVLEWCCQRWPWLQRWKRHNCVVCGAPETPRFRICPLTTCGARFCGPCW</sequence>
<comment type="subcellular location">
    <subcellularLocation>
        <location evidence="1">Membrane</location>
        <topology evidence="1">Multi-pass membrane protein</topology>
    </subcellularLocation>
</comment>
<keyword evidence="3 5" id="KW-1133">Transmembrane helix</keyword>
<reference evidence="7 8" key="1">
    <citation type="submission" date="2014-04" db="EMBL/GenBank/DDBJ databases">
        <title>Genome evolution of avian class.</title>
        <authorList>
            <person name="Zhang G."/>
            <person name="Li C."/>
        </authorList>
    </citation>
    <scope>NUCLEOTIDE SEQUENCE [LARGE SCALE GENOMIC DNA]</scope>
    <source>
        <strain evidence="7">BGI_N300</strain>
    </source>
</reference>
<feature type="non-terminal residue" evidence="7">
    <location>
        <position position="249"/>
    </location>
</feature>
<evidence type="ECO:0000259" key="6">
    <source>
        <dbReference type="Pfam" id="PF07782"/>
    </source>
</evidence>
<feature type="transmembrane region" description="Helical" evidence="5">
    <location>
        <begin position="38"/>
        <end position="62"/>
    </location>
</feature>
<dbReference type="AlphaFoldDB" id="A0A091I5P9"/>
<name>A0A091I5P9_CALAN</name>
<evidence type="ECO:0000313" key="7">
    <source>
        <dbReference type="EMBL" id="KFP02788.1"/>
    </source>
</evidence>
<dbReference type="PANTHER" id="PTHR21041:SF17">
    <property type="entry name" value="E3 UBIQUITIN-PROTEIN LIGASE DCST1"/>
    <property type="match status" value="1"/>
</dbReference>
<keyword evidence="2 5" id="KW-0812">Transmembrane</keyword>
<accession>A0A091I5P9</accession>
<dbReference type="InterPro" id="IPR012858">
    <property type="entry name" value="DC_STAMP-like"/>
</dbReference>
<feature type="non-terminal residue" evidence="7">
    <location>
        <position position="1"/>
    </location>
</feature>
<evidence type="ECO:0000313" key="8">
    <source>
        <dbReference type="Proteomes" id="UP000054308"/>
    </source>
</evidence>
<dbReference type="PROSITE" id="PS00626">
    <property type="entry name" value="RCC1_2"/>
    <property type="match status" value="1"/>
</dbReference>
<gene>
    <name evidence="7" type="ORF">N300_02402</name>
</gene>
<keyword evidence="4 5" id="KW-0472">Membrane</keyword>
<feature type="transmembrane region" description="Helical" evidence="5">
    <location>
        <begin position="126"/>
        <end position="147"/>
    </location>
</feature>
<keyword evidence="8" id="KW-1185">Reference proteome</keyword>
<evidence type="ECO:0000256" key="5">
    <source>
        <dbReference type="SAM" id="Phobius"/>
    </source>
</evidence>
<dbReference type="PANTHER" id="PTHR21041">
    <property type="entry name" value="DENDRITIC CELL-SPECIFIC TRANSMEMBRANE PROTEIN"/>
    <property type="match status" value="1"/>
</dbReference>
<dbReference type="InterPro" id="IPR051856">
    <property type="entry name" value="CSR-E3_Ligase_Protein"/>
</dbReference>
<dbReference type="GO" id="GO:0016020">
    <property type="term" value="C:membrane"/>
    <property type="evidence" value="ECO:0007669"/>
    <property type="project" value="UniProtKB-SubCell"/>
</dbReference>
<evidence type="ECO:0000256" key="2">
    <source>
        <dbReference type="ARBA" id="ARBA00022692"/>
    </source>
</evidence>
<dbReference type="STRING" id="9244.A0A091I5P9"/>
<dbReference type="EMBL" id="KL218155">
    <property type="protein sequence ID" value="KFP02788.1"/>
    <property type="molecule type" value="Genomic_DNA"/>
</dbReference>
<evidence type="ECO:0000256" key="4">
    <source>
        <dbReference type="ARBA" id="ARBA00023136"/>
    </source>
</evidence>